<dbReference type="Pfam" id="PF00370">
    <property type="entry name" value="FGGY_N"/>
    <property type="match status" value="1"/>
</dbReference>
<dbReference type="CDD" id="cd07772">
    <property type="entry name" value="ASKHA_NBD_FGGY_NaCK-like"/>
    <property type="match status" value="1"/>
</dbReference>
<dbReference type="Pfam" id="PF21546">
    <property type="entry name" value="FGGY_C_2"/>
    <property type="match status" value="1"/>
</dbReference>
<accession>A0ABW9Y0L6</accession>
<protein>
    <submittedName>
        <fullName evidence="6">Carbohydrate kinase</fullName>
    </submittedName>
</protein>
<evidence type="ECO:0000259" key="4">
    <source>
        <dbReference type="Pfam" id="PF00370"/>
    </source>
</evidence>
<dbReference type="InterPro" id="IPR043129">
    <property type="entry name" value="ATPase_NBD"/>
</dbReference>
<dbReference type="EMBL" id="JAAATW010000001">
    <property type="protein sequence ID" value="NBE06043.1"/>
    <property type="molecule type" value="Genomic_DNA"/>
</dbReference>
<sequence length="452" mass="46423">MQTAAVIDIGKTNVKVALVDLGRGAEIAVETQANAVIPGPPWPHFDVAGQWTFITAALRRLGRAARIDGIVVTTHGACAALLDAAGELAAPVLDYEHPGPDALRAAYDAIRPDFDETGSPALPAGLNLGAQLHWMLEGMAGLRGRVAQVVTWPGYWGHRLTGVVASDVCSLGCHTDLWNPWRGEWSGLVARLGLAGRMAPARRPEAVLGPLRAELQAELGIGAVPVLAGIHDSNASLLPHLRGRAAPFAVVSTGTWVISMAVGGAAVTLDPARDTLVNVNALGAPVPSARFMGGREHDLIRQGRVGTGSSGDAARVREGGVMLLPSVVGESGPFPGRVHRWTQQPATEGERAVALGYYLALMTAECLGMIGAAGPSLIEGPFGGNEAFLAMLATATGRPVIASSARTGTALGAALLFGGAAGGGGAAGREVTPDPALMPYAAAWRRAVLSQG</sequence>
<organism evidence="6 7">
    <name type="scientific">Paragemmobacter ruber</name>
    <dbReference type="NCBI Taxonomy" id="1985673"/>
    <lineage>
        <taxon>Bacteria</taxon>
        <taxon>Pseudomonadati</taxon>
        <taxon>Pseudomonadota</taxon>
        <taxon>Alphaproteobacteria</taxon>
        <taxon>Rhodobacterales</taxon>
        <taxon>Paracoccaceae</taxon>
        <taxon>Paragemmobacter</taxon>
    </lineage>
</organism>
<gene>
    <name evidence="6" type="ORF">GU920_00685</name>
</gene>
<dbReference type="Gene3D" id="3.30.420.40">
    <property type="match status" value="2"/>
</dbReference>
<keyword evidence="7" id="KW-1185">Reference proteome</keyword>
<evidence type="ECO:0000313" key="7">
    <source>
        <dbReference type="Proteomes" id="UP001517376"/>
    </source>
</evidence>
<reference evidence="7" key="1">
    <citation type="submission" date="2020-01" db="EMBL/GenBank/DDBJ databases">
        <title>Sphingomonas sp. strain CSW-10.</title>
        <authorList>
            <person name="Chen W.-M."/>
        </authorList>
    </citation>
    <scope>NUCLEOTIDE SEQUENCE [LARGE SCALE GENOMIC DNA]</scope>
    <source>
        <strain evidence="7">CCP-1</strain>
    </source>
</reference>
<keyword evidence="2" id="KW-0808">Transferase</keyword>
<dbReference type="InterPro" id="IPR049382">
    <property type="entry name" value="FGGY_C_2"/>
</dbReference>
<dbReference type="Proteomes" id="UP001517376">
    <property type="component" value="Unassembled WGS sequence"/>
</dbReference>
<dbReference type="GO" id="GO:0016301">
    <property type="term" value="F:kinase activity"/>
    <property type="evidence" value="ECO:0007669"/>
    <property type="project" value="UniProtKB-KW"/>
</dbReference>
<dbReference type="RefSeq" id="WP_161764951.1">
    <property type="nucleotide sequence ID" value="NZ_JAAATW010000001.1"/>
</dbReference>
<dbReference type="InterPro" id="IPR018484">
    <property type="entry name" value="FGGY_N"/>
</dbReference>
<name>A0ABW9Y0L6_9RHOB</name>
<comment type="similarity">
    <text evidence="1">Belongs to the FGGY kinase family.</text>
</comment>
<dbReference type="SUPFAM" id="SSF53067">
    <property type="entry name" value="Actin-like ATPase domain"/>
    <property type="match status" value="1"/>
</dbReference>
<evidence type="ECO:0000259" key="5">
    <source>
        <dbReference type="Pfam" id="PF21546"/>
    </source>
</evidence>
<evidence type="ECO:0000256" key="3">
    <source>
        <dbReference type="ARBA" id="ARBA00022777"/>
    </source>
</evidence>
<proteinExistence type="inferred from homology"/>
<dbReference type="InterPro" id="IPR050406">
    <property type="entry name" value="FGGY_Carb_Kinase"/>
</dbReference>
<dbReference type="PANTHER" id="PTHR43095:SF5">
    <property type="entry name" value="XYLULOSE KINASE"/>
    <property type="match status" value="1"/>
</dbReference>
<evidence type="ECO:0000256" key="2">
    <source>
        <dbReference type="ARBA" id="ARBA00022679"/>
    </source>
</evidence>
<keyword evidence="3 6" id="KW-0418">Kinase</keyword>
<comment type="caution">
    <text evidence="6">The sequence shown here is derived from an EMBL/GenBank/DDBJ whole genome shotgun (WGS) entry which is preliminary data.</text>
</comment>
<feature type="domain" description="Carbohydrate kinase FGGY C-terminal" evidence="5">
    <location>
        <begin position="246"/>
        <end position="417"/>
    </location>
</feature>
<evidence type="ECO:0000313" key="6">
    <source>
        <dbReference type="EMBL" id="NBE06043.1"/>
    </source>
</evidence>
<evidence type="ECO:0000256" key="1">
    <source>
        <dbReference type="ARBA" id="ARBA00009156"/>
    </source>
</evidence>
<feature type="domain" description="Carbohydrate kinase FGGY N-terminal" evidence="4">
    <location>
        <begin position="6"/>
        <end position="238"/>
    </location>
</feature>
<dbReference type="PANTHER" id="PTHR43095">
    <property type="entry name" value="SUGAR KINASE"/>
    <property type="match status" value="1"/>
</dbReference>